<evidence type="ECO:0000313" key="8">
    <source>
        <dbReference type="EMBL" id="MBM3222715.1"/>
    </source>
</evidence>
<evidence type="ECO:0000256" key="1">
    <source>
        <dbReference type="ARBA" id="ARBA00022598"/>
    </source>
</evidence>
<proteinExistence type="inferred from homology"/>
<dbReference type="InterPro" id="IPR003135">
    <property type="entry name" value="ATP-grasp_carboxylate-amine"/>
</dbReference>
<dbReference type="PROSITE" id="PS50975">
    <property type="entry name" value="ATP_GRASP"/>
    <property type="match status" value="1"/>
</dbReference>
<evidence type="ECO:0000256" key="6">
    <source>
        <dbReference type="RuleBase" id="RU361200"/>
    </source>
</evidence>
<dbReference type="EC" id="6.3.4.18" evidence="5 6"/>
<dbReference type="InterPro" id="IPR013815">
    <property type="entry name" value="ATP_grasp_subdomain_1"/>
</dbReference>
<dbReference type="SUPFAM" id="SSF56059">
    <property type="entry name" value="Glutathione synthetase ATP-binding domain-like"/>
    <property type="match status" value="1"/>
</dbReference>
<dbReference type="Pfam" id="PF22660">
    <property type="entry name" value="RS_preATP-grasp-like"/>
    <property type="match status" value="1"/>
</dbReference>
<dbReference type="FunFam" id="3.30.1490.20:FF:000015">
    <property type="entry name" value="N5-carboxyaminoimidazole ribonucleotide synthase"/>
    <property type="match status" value="1"/>
</dbReference>
<reference evidence="8" key="1">
    <citation type="submission" date="2019-03" db="EMBL/GenBank/DDBJ databases">
        <title>Lake Tanganyika Metagenome-Assembled Genomes (MAGs).</title>
        <authorList>
            <person name="Tran P."/>
        </authorList>
    </citation>
    <scope>NUCLEOTIDE SEQUENCE</scope>
    <source>
        <strain evidence="8">K_DeepCast_65m_m2_066</strain>
    </source>
</reference>
<comment type="subunit">
    <text evidence="5 6">Homodimer.</text>
</comment>
<dbReference type="PANTHER" id="PTHR11609:SF5">
    <property type="entry name" value="PHOSPHORIBOSYLAMINOIMIDAZOLE CARBOXYLASE"/>
    <property type="match status" value="1"/>
</dbReference>
<dbReference type="AlphaFoldDB" id="A0A937VZY8"/>
<feature type="binding site" evidence="5">
    <location>
        <begin position="173"/>
        <end position="176"/>
    </location>
    <ligand>
        <name>ATP</name>
        <dbReference type="ChEBI" id="CHEBI:30616"/>
    </ligand>
</feature>
<evidence type="ECO:0000259" key="7">
    <source>
        <dbReference type="PROSITE" id="PS50975"/>
    </source>
</evidence>
<keyword evidence="1 5" id="KW-0436">Ligase</keyword>
<comment type="function">
    <text evidence="6">Catalyzes the ATP-dependent conversion of 5-aminoimidazole ribonucleotide (AIR) and HCO(3)- to N5-carboxyaminoimidazole ribonucleotide (N5-CAIR).</text>
</comment>
<keyword evidence="3 5" id="KW-0658">Purine biosynthesis</keyword>
<dbReference type="GO" id="GO:0005524">
    <property type="term" value="F:ATP binding"/>
    <property type="evidence" value="ECO:0007669"/>
    <property type="project" value="UniProtKB-UniRule"/>
</dbReference>
<dbReference type="NCBIfam" id="TIGR01161">
    <property type="entry name" value="purK"/>
    <property type="match status" value="1"/>
</dbReference>
<dbReference type="GO" id="GO:0034028">
    <property type="term" value="F:5-(carboxyamino)imidazole ribonucleotide synthase activity"/>
    <property type="evidence" value="ECO:0007669"/>
    <property type="project" value="UniProtKB-UniRule"/>
</dbReference>
<dbReference type="InterPro" id="IPR054350">
    <property type="entry name" value="PurT/PurK_preATP-grasp"/>
</dbReference>
<dbReference type="InterPro" id="IPR011054">
    <property type="entry name" value="Rudment_hybrid_motif"/>
</dbReference>
<keyword evidence="2 5" id="KW-0547">Nucleotide-binding</keyword>
<dbReference type="InterPro" id="IPR011761">
    <property type="entry name" value="ATP-grasp"/>
</dbReference>
<feature type="domain" description="ATP-grasp" evidence="7">
    <location>
        <begin position="102"/>
        <end position="288"/>
    </location>
</feature>
<dbReference type="Gene3D" id="3.30.470.20">
    <property type="entry name" value="ATP-grasp fold, B domain"/>
    <property type="match status" value="1"/>
</dbReference>
<dbReference type="Pfam" id="PF02222">
    <property type="entry name" value="ATP-grasp"/>
    <property type="match status" value="1"/>
</dbReference>
<dbReference type="InterPro" id="IPR040686">
    <property type="entry name" value="PurK_C"/>
</dbReference>
<dbReference type="GO" id="GO:0005829">
    <property type="term" value="C:cytosol"/>
    <property type="evidence" value="ECO:0007669"/>
    <property type="project" value="TreeGrafter"/>
</dbReference>
<feature type="binding site" evidence="5">
    <location>
        <position position="138"/>
    </location>
    <ligand>
        <name>ATP</name>
        <dbReference type="ChEBI" id="CHEBI:30616"/>
    </ligand>
</feature>
<dbReference type="SUPFAM" id="SSF51246">
    <property type="entry name" value="Rudiment single hybrid motif"/>
    <property type="match status" value="1"/>
</dbReference>
<dbReference type="GO" id="GO:0046872">
    <property type="term" value="F:metal ion binding"/>
    <property type="evidence" value="ECO:0007669"/>
    <property type="project" value="InterPro"/>
</dbReference>
<dbReference type="NCBIfam" id="NF004679">
    <property type="entry name" value="PRK06019.1-5"/>
    <property type="match status" value="1"/>
</dbReference>
<dbReference type="Proteomes" id="UP000712673">
    <property type="component" value="Unassembled WGS sequence"/>
</dbReference>
<dbReference type="Gene3D" id="3.30.1490.20">
    <property type="entry name" value="ATP-grasp fold, A domain"/>
    <property type="match status" value="1"/>
</dbReference>
<evidence type="ECO:0000313" key="9">
    <source>
        <dbReference type="Proteomes" id="UP000712673"/>
    </source>
</evidence>
<sequence length="369" mass="39963">MTTGILGGGQLGRMLALAGYPLGLHCRFLDPAPQVPVTPLAAHLQGAYDDEATLQRFVEGLSVVTYEFENVPVTAAHWLAAYIPVYPPPQALAAAQDRLSEKTLFQRLGIPTSPFMPVTTEAELSAAVATLGLPAVLKTRRLGYDGKGQYVLRAQTDVAHAWAASGGVPLLLEGLVPFERELSLVAVRGRDGQTVFYPVVENHHRDGILRLSIAPAPGWTPALQAHAEGYVCHLLDTLQYVGVLTVEFFQCGDALLANEMAPRVHNSGHWTIEGAETSQFENHLRAVTGLPLGAPTARGYSAMLNIIGCLPPSRAVLAVPGAHLHLYDKTPRPGRKLGHVTLRHNDPNALRRQLTQLCEAHPAWRHHKP</sequence>
<dbReference type="NCBIfam" id="NF004676">
    <property type="entry name" value="PRK06019.1-2"/>
    <property type="match status" value="1"/>
</dbReference>
<feature type="binding site" evidence="5">
    <location>
        <position position="204"/>
    </location>
    <ligand>
        <name>ATP</name>
        <dbReference type="ChEBI" id="CHEBI:30616"/>
    </ligand>
</feature>
<dbReference type="SUPFAM" id="SSF52440">
    <property type="entry name" value="PreATP-grasp domain"/>
    <property type="match status" value="1"/>
</dbReference>
<comment type="function">
    <text evidence="5">Catalyzes the ATP-dependent conversion of 5-aminoimidazole ribonucleotide (AIR) and HCO(3)(-) to N5-carboxyaminoimidazole ribonucleotide (N5-CAIR).</text>
</comment>
<evidence type="ECO:0000256" key="4">
    <source>
        <dbReference type="ARBA" id="ARBA00022840"/>
    </source>
</evidence>
<evidence type="ECO:0000256" key="2">
    <source>
        <dbReference type="ARBA" id="ARBA00022741"/>
    </source>
</evidence>
<dbReference type="GO" id="GO:0006189">
    <property type="term" value="P:'de novo' IMP biosynthetic process"/>
    <property type="evidence" value="ECO:0007669"/>
    <property type="project" value="UniProtKB-UniRule"/>
</dbReference>
<dbReference type="FunFam" id="3.30.470.20:FF:000029">
    <property type="entry name" value="N5-carboxyaminoimidazole ribonucleotide synthase"/>
    <property type="match status" value="1"/>
</dbReference>
<comment type="pathway">
    <text evidence="5 6">Purine metabolism; IMP biosynthesis via de novo pathway; 5-amino-1-(5-phospho-D-ribosyl)imidazole-4-carboxylate from 5-amino-1-(5-phospho-D-ribosyl)imidazole (N5-CAIR route): step 1/2.</text>
</comment>
<comment type="similarity">
    <text evidence="5 6">Belongs to the PurK/PurT family.</text>
</comment>
<comment type="caution">
    <text evidence="8">The sequence shown here is derived from an EMBL/GenBank/DDBJ whole genome shotgun (WGS) entry which is preliminary data.</text>
</comment>
<gene>
    <name evidence="5 6" type="primary">purK</name>
    <name evidence="8" type="ORF">FJZ47_02775</name>
</gene>
<dbReference type="GO" id="GO:0004638">
    <property type="term" value="F:phosphoribosylaminoimidazole carboxylase activity"/>
    <property type="evidence" value="ECO:0007669"/>
    <property type="project" value="InterPro"/>
</dbReference>
<evidence type="ECO:0000256" key="3">
    <source>
        <dbReference type="ARBA" id="ARBA00022755"/>
    </source>
</evidence>
<evidence type="ECO:0000256" key="5">
    <source>
        <dbReference type="HAMAP-Rule" id="MF_01928"/>
    </source>
</evidence>
<comment type="catalytic activity">
    <reaction evidence="5 6">
        <text>5-amino-1-(5-phospho-beta-D-ribosyl)imidazole + hydrogencarbonate + ATP = 5-carboxyamino-1-(5-phospho-D-ribosyl)imidazole + ADP + phosphate + 2 H(+)</text>
        <dbReference type="Rhea" id="RHEA:19317"/>
        <dbReference type="ChEBI" id="CHEBI:15378"/>
        <dbReference type="ChEBI" id="CHEBI:17544"/>
        <dbReference type="ChEBI" id="CHEBI:30616"/>
        <dbReference type="ChEBI" id="CHEBI:43474"/>
        <dbReference type="ChEBI" id="CHEBI:58730"/>
        <dbReference type="ChEBI" id="CHEBI:137981"/>
        <dbReference type="ChEBI" id="CHEBI:456216"/>
        <dbReference type="EC" id="6.3.4.18"/>
    </reaction>
</comment>
<dbReference type="PANTHER" id="PTHR11609">
    <property type="entry name" value="PURINE BIOSYNTHESIS PROTEIN 6/7, PUR6/7"/>
    <property type="match status" value="1"/>
</dbReference>
<organism evidence="8 9">
    <name type="scientific">Tectimicrobiota bacterium</name>
    <dbReference type="NCBI Taxonomy" id="2528274"/>
    <lineage>
        <taxon>Bacteria</taxon>
        <taxon>Pseudomonadati</taxon>
        <taxon>Nitrospinota/Tectimicrobiota group</taxon>
        <taxon>Candidatus Tectimicrobiota</taxon>
    </lineage>
</organism>
<feature type="binding site" evidence="5">
    <location>
        <begin position="143"/>
        <end position="149"/>
    </location>
    <ligand>
        <name>ATP</name>
        <dbReference type="ChEBI" id="CHEBI:30616"/>
    </ligand>
</feature>
<protein>
    <recommendedName>
        <fullName evidence="5 6">N5-carboxyaminoimidazole ribonucleotide synthase</fullName>
        <shortName evidence="5 6">N5-CAIR synthase</shortName>
        <ecNumber evidence="5 6">6.3.4.18</ecNumber>
    </recommendedName>
    <alternativeName>
        <fullName evidence="5 6">5-(carboxyamino)imidazole ribonucleotide synthetase</fullName>
    </alternativeName>
</protein>
<dbReference type="InterPro" id="IPR005875">
    <property type="entry name" value="PurK"/>
</dbReference>
<dbReference type="InterPro" id="IPR016185">
    <property type="entry name" value="PreATP-grasp_dom_sf"/>
</dbReference>
<name>A0A937VZY8_UNCTE</name>
<keyword evidence="4 5" id="KW-0067">ATP-binding</keyword>
<feature type="binding site" evidence="5">
    <location>
        <position position="181"/>
    </location>
    <ligand>
        <name>ATP</name>
        <dbReference type="ChEBI" id="CHEBI:30616"/>
    </ligand>
</feature>
<feature type="binding site" evidence="5">
    <location>
        <position position="98"/>
    </location>
    <ligand>
        <name>ATP</name>
        <dbReference type="ChEBI" id="CHEBI:30616"/>
    </ligand>
</feature>
<feature type="binding site" evidence="5">
    <location>
        <begin position="258"/>
        <end position="259"/>
    </location>
    <ligand>
        <name>ATP</name>
        <dbReference type="ChEBI" id="CHEBI:30616"/>
    </ligand>
</feature>
<accession>A0A937VZY8</accession>
<dbReference type="Gene3D" id="3.40.50.20">
    <property type="match status" value="1"/>
</dbReference>
<dbReference type="HAMAP" id="MF_01928">
    <property type="entry name" value="PurK"/>
    <property type="match status" value="1"/>
</dbReference>
<dbReference type="EMBL" id="VGLS01000046">
    <property type="protein sequence ID" value="MBM3222715.1"/>
    <property type="molecule type" value="Genomic_DNA"/>
</dbReference>
<dbReference type="Pfam" id="PF17769">
    <property type="entry name" value="PurK_C"/>
    <property type="match status" value="1"/>
</dbReference>